<dbReference type="InterPro" id="IPR008928">
    <property type="entry name" value="6-hairpin_glycosidase_sf"/>
</dbReference>
<dbReference type="Pfam" id="PF17390">
    <property type="entry name" value="Bac_rhamnosid_C"/>
    <property type="match status" value="1"/>
</dbReference>
<keyword evidence="1" id="KW-0472">Membrane</keyword>
<evidence type="ECO:0008006" key="6">
    <source>
        <dbReference type="Google" id="ProtNLM"/>
    </source>
</evidence>
<dbReference type="GO" id="GO:0003824">
    <property type="term" value="F:catalytic activity"/>
    <property type="evidence" value="ECO:0007669"/>
    <property type="project" value="UniProtKB-ARBA"/>
</dbReference>
<dbReference type="GO" id="GO:0005975">
    <property type="term" value="P:carbohydrate metabolic process"/>
    <property type="evidence" value="ECO:0007669"/>
    <property type="project" value="InterPro"/>
</dbReference>
<feature type="transmembrane region" description="Helical" evidence="1">
    <location>
        <begin position="48"/>
        <end position="69"/>
    </location>
</feature>
<feature type="domain" description="Alpha-L-rhamnosidase C-terminal" evidence="3">
    <location>
        <begin position="673"/>
        <end position="739"/>
    </location>
</feature>
<accession>A0A9Q0APU0</accession>
<evidence type="ECO:0000256" key="1">
    <source>
        <dbReference type="SAM" id="Phobius"/>
    </source>
</evidence>
<dbReference type="InterPro" id="IPR012341">
    <property type="entry name" value="6hp_glycosidase-like_sf"/>
</dbReference>
<name>A0A9Q0APU0_9PEZI</name>
<keyword evidence="1" id="KW-1133">Transmembrane helix</keyword>
<dbReference type="EMBL" id="JAFIMR010000017">
    <property type="protein sequence ID" value="KAI1868318.1"/>
    <property type="molecule type" value="Genomic_DNA"/>
</dbReference>
<comment type="caution">
    <text evidence="4">The sequence shown here is derived from an EMBL/GenBank/DDBJ whole genome shotgun (WGS) entry which is preliminary data.</text>
</comment>
<organism evidence="4 5">
    <name type="scientific">Neoarthrinium moseri</name>
    <dbReference type="NCBI Taxonomy" id="1658444"/>
    <lineage>
        <taxon>Eukaryota</taxon>
        <taxon>Fungi</taxon>
        <taxon>Dikarya</taxon>
        <taxon>Ascomycota</taxon>
        <taxon>Pezizomycotina</taxon>
        <taxon>Sordariomycetes</taxon>
        <taxon>Xylariomycetidae</taxon>
        <taxon>Amphisphaeriales</taxon>
        <taxon>Apiosporaceae</taxon>
        <taxon>Neoarthrinium</taxon>
    </lineage>
</organism>
<evidence type="ECO:0000259" key="3">
    <source>
        <dbReference type="Pfam" id="PF17390"/>
    </source>
</evidence>
<dbReference type="SUPFAM" id="SSF48208">
    <property type="entry name" value="Six-hairpin glycosidases"/>
    <property type="match status" value="1"/>
</dbReference>
<evidence type="ECO:0000259" key="2">
    <source>
        <dbReference type="Pfam" id="PF17389"/>
    </source>
</evidence>
<gene>
    <name evidence="4" type="ORF">JX265_007141</name>
</gene>
<reference evidence="4" key="1">
    <citation type="submission" date="2021-03" db="EMBL/GenBank/DDBJ databases">
        <title>Revisited historic fungal species revealed as producer of novel bioactive compounds through whole genome sequencing and comparative genomics.</title>
        <authorList>
            <person name="Vignolle G.A."/>
            <person name="Hochenegger N."/>
            <person name="Mach R.L."/>
            <person name="Mach-Aigner A.R."/>
            <person name="Javad Rahimi M."/>
            <person name="Salim K.A."/>
            <person name="Chan C.M."/>
            <person name="Lim L.B.L."/>
            <person name="Cai F."/>
            <person name="Druzhinina I.S."/>
            <person name="U'Ren J.M."/>
            <person name="Derntl C."/>
        </authorList>
    </citation>
    <scope>NUCLEOTIDE SEQUENCE</scope>
    <source>
        <strain evidence="4">TUCIM 5799</strain>
    </source>
</reference>
<dbReference type="Gene3D" id="2.60.420.10">
    <property type="entry name" value="Maltose phosphorylase, domain 3"/>
    <property type="match status" value="1"/>
</dbReference>
<sequence>MSDGIDAKGSMGVPALPATVHLLQRVALQESCSLAASRRPYIFRARHPLVLILCLISSCEPLPLLFYSFGYKMLILSRLTALWTFLHVLAPTGLVSKASDNDSPSWHQYVRAPPSRFVTPKAILPQYSKGNVTNPEGIINNRSPAHLTRQNSPDEIPTIVVDFGQNVVGLLTITFADSTSYAQGYPGLRLSFSETLEFLTNRSDFTRSDNAPTPELKIVPDGTDQIAVRPQAYTWLDQWGCEYDNQVCSDGLHGFRYVKIQLDALPSDAPYTSSVGSVAIASVGLQWSGYLGTPDTFTGWFECSDPNITQWWYDGAYTTETNIDIFRANDTEPRYATSPSLLDKVVLHDGAKRDRDPYMGDLAVAGLTSYLTHDIFEATRNVMEDLAQHQRSDGWLPPASILALFDYPLWWISCSWEYVYYSGNLSYIESYYANMKLLLESYYPTHTSTNTSLLVRPDGYGDFAFIQRPGSAAYYSALYVLALDRAADLAELLSQTTDSVSWRQRASAVSKSFVTELWDPTVDAFFDRKCAGSGCNAHAQDGNSLAVLAGIVAPNSTAAASLLAYLGAANARPYGNSFYDTGGEALAGGEGYSQRVYAFMSYFELAARFEAGQPSSALEQIRRMYGWMAAHEPGATFWEGIGAGGAPYEDGFTSMAHGWSTGIVPLMSNYVLGVKPLKPGFAEWTVQPSPGDLTWARGVVPTPNGAISVSWVIDESTGGITICVDAPPQTQGIVGVLHTAFEASEVVVNGQVIWDGKSTDSQRATLMDGMIQVRVEGASGGTGC</sequence>
<proteinExistence type="predicted"/>
<evidence type="ECO:0000313" key="4">
    <source>
        <dbReference type="EMBL" id="KAI1868318.1"/>
    </source>
</evidence>
<protein>
    <recommendedName>
        <fullName evidence="6">Alpha-L-rhamnosidase</fullName>
    </recommendedName>
</protein>
<keyword evidence="5" id="KW-1185">Reference proteome</keyword>
<dbReference type="PANTHER" id="PTHR34987:SF5">
    <property type="entry name" value="ALPHA-RHAMNOSIDASE"/>
    <property type="match status" value="1"/>
</dbReference>
<dbReference type="Gene3D" id="1.50.10.10">
    <property type="match status" value="1"/>
</dbReference>
<keyword evidence="1" id="KW-0812">Transmembrane</keyword>
<feature type="domain" description="Alpha-L-rhamnosidase six-hairpin glycosidase" evidence="2">
    <location>
        <begin position="349"/>
        <end position="559"/>
    </location>
</feature>
<dbReference type="AlphaFoldDB" id="A0A9Q0APU0"/>
<dbReference type="InterPro" id="IPR035398">
    <property type="entry name" value="Bac_rhamnosid_C"/>
</dbReference>
<dbReference type="InterPro" id="IPR035396">
    <property type="entry name" value="Bac_rhamnosid6H"/>
</dbReference>
<dbReference type="Pfam" id="PF17389">
    <property type="entry name" value="Bac_rhamnosid6H"/>
    <property type="match status" value="1"/>
</dbReference>
<dbReference type="PANTHER" id="PTHR34987">
    <property type="entry name" value="C, PUTATIVE (AFU_ORTHOLOGUE AFUA_3G02880)-RELATED"/>
    <property type="match status" value="1"/>
</dbReference>
<evidence type="ECO:0000313" key="5">
    <source>
        <dbReference type="Proteomes" id="UP000829685"/>
    </source>
</evidence>
<dbReference type="Proteomes" id="UP000829685">
    <property type="component" value="Unassembled WGS sequence"/>
</dbReference>